<dbReference type="EMBL" id="CAEZWU010000132">
    <property type="protein sequence ID" value="CAB4672943.1"/>
    <property type="molecule type" value="Genomic_DNA"/>
</dbReference>
<dbReference type="InterPro" id="IPR027417">
    <property type="entry name" value="P-loop_NTPase"/>
</dbReference>
<evidence type="ECO:0000313" key="1">
    <source>
        <dbReference type="EMBL" id="CAB4672943.1"/>
    </source>
</evidence>
<sequence>MHTHTTLADDVVREVREHFGDKVCKAVVPRSVRVAEAPSHGQPITSFDPNSVAAKAYREIAKEISGGTSQRAR</sequence>
<gene>
    <name evidence="1" type="ORF">UFOPK2292_00904</name>
</gene>
<organism evidence="1">
    <name type="scientific">freshwater metagenome</name>
    <dbReference type="NCBI Taxonomy" id="449393"/>
    <lineage>
        <taxon>unclassified sequences</taxon>
        <taxon>metagenomes</taxon>
        <taxon>ecological metagenomes</taxon>
    </lineage>
</organism>
<accession>A0A6J6MKN2</accession>
<name>A0A6J6MKN2_9ZZZZ</name>
<protein>
    <submittedName>
        <fullName evidence="1">Unannotated protein</fullName>
    </submittedName>
</protein>
<dbReference type="AlphaFoldDB" id="A0A6J6MKN2"/>
<dbReference type="SUPFAM" id="SSF52540">
    <property type="entry name" value="P-loop containing nucleoside triphosphate hydrolases"/>
    <property type="match status" value="1"/>
</dbReference>
<reference evidence="1" key="1">
    <citation type="submission" date="2020-05" db="EMBL/GenBank/DDBJ databases">
        <authorList>
            <person name="Chiriac C."/>
            <person name="Salcher M."/>
            <person name="Ghai R."/>
            <person name="Kavagutti S V."/>
        </authorList>
    </citation>
    <scope>NUCLEOTIDE SEQUENCE</scope>
</reference>
<dbReference type="Gene3D" id="3.40.50.300">
    <property type="entry name" value="P-loop containing nucleotide triphosphate hydrolases"/>
    <property type="match status" value="1"/>
</dbReference>
<proteinExistence type="predicted"/>